<dbReference type="GO" id="GO:0015031">
    <property type="term" value="P:protein transport"/>
    <property type="evidence" value="ECO:0007669"/>
    <property type="project" value="UniProtKB-UniRule"/>
</dbReference>
<dbReference type="InterPro" id="IPR038422">
    <property type="entry name" value="Cut8/Sts1_sf"/>
</dbReference>
<keyword evidence="5" id="KW-0813">Transport</keyword>
<dbReference type="GO" id="GO:0005737">
    <property type="term" value="C:cytoplasm"/>
    <property type="evidence" value="ECO:0007669"/>
    <property type="project" value="UniProtKB-SubCell"/>
</dbReference>
<comment type="subcellular location">
    <subcellularLocation>
        <location evidence="5">Cytoplasm</location>
    </subcellularLocation>
    <subcellularLocation>
        <location evidence="5">Nucleus</location>
    </subcellularLocation>
</comment>
<feature type="compositionally biased region" description="Polar residues" evidence="6">
    <location>
        <begin position="1"/>
        <end position="10"/>
    </location>
</feature>
<reference evidence="7 8" key="1">
    <citation type="journal article" date="2016" name="Proc. Natl. Acad. Sci. U.S.A.">
        <title>Comparative genomics of biotechnologically important yeasts.</title>
        <authorList>
            <person name="Riley R."/>
            <person name="Haridas S."/>
            <person name="Wolfe K.H."/>
            <person name="Lopes M.R."/>
            <person name="Hittinger C.T."/>
            <person name="Goeker M."/>
            <person name="Salamov A.A."/>
            <person name="Wisecaver J.H."/>
            <person name="Long T.M."/>
            <person name="Calvey C.H."/>
            <person name="Aerts A.L."/>
            <person name="Barry K.W."/>
            <person name="Choi C."/>
            <person name="Clum A."/>
            <person name="Coughlan A.Y."/>
            <person name="Deshpande S."/>
            <person name="Douglass A.P."/>
            <person name="Hanson S.J."/>
            <person name="Klenk H.-P."/>
            <person name="LaButti K.M."/>
            <person name="Lapidus A."/>
            <person name="Lindquist E.A."/>
            <person name="Lipzen A.M."/>
            <person name="Meier-Kolthoff J.P."/>
            <person name="Ohm R.A."/>
            <person name="Otillar R.P."/>
            <person name="Pangilinan J.L."/>
            <person name="Peng Y."/>
            <person name="Rokas A."/>
            <person name="Rosa C.A."/>
            <person name="Scheuner C."/>
            <person name="Sibirny A.A."/>
            <person name="Slot J.C."/>
            <person name="Stielow J.B."/>
            <person name="Sun H."/>
            <person name="Kurtzman C.P."/>
            <person name="Blackwell M."/>
            <person name="Grigoriev I.V."/>
            <person name="Jeffries T.W."/>
        </authorList>
    </citation>
    <scope>NUCLEOTIDE SEQUENCE [LARGE SCALE GENOMIC DNA]</scope>
    <source>
        <strain evidence="8">ATCC 58044 / CBS 1984 / NCYC 433 / NRRL Y-366-8</strain>
    </source>
</reference>
<dbReference type="Proteomes" id="UP000094112">
    <property type="component" value="Unassembled WGS sequence"/>
</dbReference>
<comment type="function">
    <text evidence="5">Involved in ubiquitin-mediated protein degradation. Regulatory factor in the ubiquitin/proteasome pathway that controls the turnover of proteasome substrates. Targets proteasomes to the nucleus and facilitates the degradation of nuclear proteins.</text>
</comment>
<dbReference type="Pfam" id="PF08559">
    <property type="entry name" value="Cut8"/>
    <property type="match status" value="1"/>
</dbReference>
<evidence type="ECO:0000256" key="6">
    <source>
        <dbReference type="SAM" id="MobiDB-lite"/>
    </source>
</evidence>
<dbReference type="OrthoDB" id="10061064at2759"/>
<dbReference type="InterPro" id="IPR013868">
    <property type="entry name" value="Cut8/Sts1_fam"/>
</dbReference>
<gene>
    <name evidence="7" type="ORF">WICANDRAFT_60496</name>
</gene>
<evidence type="ECO:0000313" key="8">
    <source>
        <dbReference type="Proteomes" id="UP000094112"/>
    </source>
</evidence>
<evidence type="ECO:0000256" key="2">
    <source>
        <dbReference type="ARBA" id="ARBA00016204"/>
    </source>
</evidence>
<accession>A0A1E3PAP6</accession>
<name>A0A1E3PAP6_WICAA</name>
<dbReference type="GO" id="GO:0031144">
    <property type="term" value="P:proteasome localization"/>
    <property type="evidence" value="ECO:0007669"/>
    <property type="project" value="UniProtKB-UniRule"/>
</dbReference>
<evidence type="ECO:0000313" key="7">
    <source>
        <dbReference type="EMBL" id="ODQ62438.1"/>
    </source>
</evidence>
<keyword evidence="3 5" id="KW-0653">Protein transport</keyword>
<evidence type="ECO:0000256" key="1">
    <source>
        <dbReference type="ARBA" id="ARBA00006199"/>
    </source>
</evidence>
<evidence type="ECO:0000256" key="3">
    <source>
        <dbReference type="ARBA" id="ARBA00022927"/>
    </source>
</evidence>
<dbReference type="PANTHER" id="PTHR28032:SF1">
    <property type="entry name" value="FI02826P"/>
    <property type="match status" value="1"/>
</dbReference>
<evidence type="ECO:0000256" key="4">
    <source>
        <dbReference type="ARBA" id="ARBA00023242"/>
    </source>
</evidence>
<comment type="similarity">
    <text evidence="1 5">Belongs to the cut8/STS1 family.</text>
</comment>
<dbReference type="GO" id="GO:0031965">
    <property type="term" value="C:nuclear membrane"/>
    <property type="evidence" value="ECO:0007669"/>
    <property type="project" value="TreeGrafter"/>
</dbReference>
<keyword evidence="8" id="KW-1185">Reference proteome</keyword>
<proteinExistence type="inferred from homology"/>
<protein>
    <recommendedName>
        <fullName evidence="2 5">Tethering factor for nuclear proteasome STS1</fullName>
    </recommendedName>
</protein>
<dbReference type="RefSeq" id="XP_019041645.1">
    <property type="nucleotide sequence ID" value="XM_019183004.1"/>
</dbReference>
<organism evidence="7 8">
    <name type="scientific">Wickerhamomyces anomalus (strain ATCC 58044 / CBS 1984 / NCYC 433 / NRRL Y-366-8)</name>
    <name type="common">Yeast</name>
    <name type="synonym">Hansenula anomala</name>
    <dbReference type="NCBI Taxonomy" id="683960"/>
    <lineage>
        <taxon>Eukaryota</taxon>
        <taxon>Fungi</taxon>
        <taxon>Dikarya</taxon>
        <taxon>Ascomycota</taxon>
        <taxon>Saccharomycotina</taxon>
        <taxon>Saccharomycetes</taxon>
        <taxon>Phaffomycetales</taxon>
        <taxon>Wickerhamomycetaceae</taxon>
        <taxon>Wickerhamomyces</taxon>
    </lineage>
</organism>
<dbReference type="STRING" id="683960.A0A1E3PAP6"/>
<dbReference type="GO" id="GO:0070628">
    <property type="term" value="F:proteasome binding"/>
    <property type="evidence" value="ECO:0007669"/>
    <property type="project" value="TreeGrafter"/>
</dbReference>
<comment type="subunit">
    <text evidence="5">Binds the proteasome.</text>
</comment>
<dbReference type="GO" id="GO:0071630">
    <property type="term" value="P:nuclear protein quality control by the ubiquitin-proteasome system"/>
    <property type="evidence" value="ECO:0007669"/>
    <property type="project" value="UniProtKB-UniRule"/>
</dbReference>
<keyword evidence="5" id="KW-0963">Cytoplasm</keyword>
<sequence>MSSVLPSSFSWGFDPKIEDNSQQNEQSSKDSSRQHRINQEILANLQSSMGTPMKSKRKHQDEEQEVTPRKNVHNLRKVDKFRVSKKEVSHKRSRVQRIIGQPLPTNRIIEVLDKKNLQHLLTNLINLHPEITHDVYRCAPKPTVSGSIEVLSNKIDVIINNLPYKVDASSEYSYMRVKPLIEDFLNALSDYTLHFLPPVETQPSNSLDFLDQATDLLHKLPNFTKLSNNYFKELAYEQLSHTWCICLKEFIKNPSTTNNAGLLLLINNNWEMKLKKHNEESNNKLESVVEFFKDEISWLDDELNEKDGPSKLANLNNFSPHNSPLHGFKTNLLDNFR</sequence>
<feature type="region of interest" description="Disordered" evidence="6">
    <location>
        <begin position="1"/>
        <end position="71"/>
    </location>
</feature>
<dbReference type="Gene3D" id="1.20.58.1590">
    <property type="entry name" value="Tethering factor for nuclear proteasome Cut8/Sts1"/>
    <property type="match status" value="1"/>
</dbReference>
<dbReference type="GeneID" id="30200250"/>
<dbReference type="PANTHER" id="PTHR28032">
    <property type="entry name" value="FI02826P"/>
    <property type="match status" value="1"/>
</dbReference>
<dbReference type="EMBL" id="KV454208">
    <property type="protein sequence ID" value="ODQ62438.1"/>
    <property type="molecule type" value="Genomic_DNA"/>
</dbReference>
<evidence type="ECO:0000256" key="5">
    <source>
        <dbReference type="RuleBase" id="RU368013"/>
    </source>
</evidence>
<keyword evidence="4 5" id="KW-0539">Nucleus</keyword>
<dbReference type="AlphaFoldDB" id="A0A1E3PAP6"/>